<comment type="caution">
    <text evidence="1">The sequence shown here is derived from an EMBL/GenBank/DDBJ whole genome shotgun (WGS) entry which is preliminary data.</text>
</comment>
<accession>A0ABR7QXB6</accession>
<keyword evidence="2" id="KW-1185">Reference proteome</keyword>
<gene>
    <name evidence="1" type="ORF">FcAc13_06040</name>
</gene>
<proteinExistence type="predicted"/>
<evidence type="ECO:0000313" key="1">
    <source>
        <dbReference type="EMBL" id="MBC9130868.1"/>
    </source>
</evidence>
<dbReference type="EMBL" id="JABURY010000015">
    <property type="protein sequence ID" value="MBC9130868.1"/>
    <property type="molecule type" value="Genomic_DNA"/>
</dbReference>
<dbReference type="RefSeq" id="WP_187755315.1">
    <property type="nucleotide sequence ID" value="NZ_JABURY010000015.1"/>
</dbReference>
<dbReference type="Proteomes" id="UP000651208">
    <property type="component" value="Unassembled WGS sequence"/>
</dbReference>
<name>A0ABR7QXB6_9GAMM</name>
<evidence type="ECO:0000313" key="2">
    <source>
        <dbReference type="Proteomes" id="UP000651208"/>
    </source>
</evidence>
<reference evidence="1 2" key="1">
    <citation type="submission" date="2020-06" db="EMBL/GenBank/DDBJ databases">
        <title>Frischella cerana isolated from Apis cerana gut homogenate.</title>
        <authorList>
            <person name="Wolter L.A."/>
            <person name="Suenami S."/>
            <person name="Miyazaki R."/>
        </authorList>
    </citation>
    <scope>NUCLEOTIDE SEQUENCE [LARGE SCALE GENOMIC DNA]</scope>
    <source>
        <strain evidence="1 2">Ac13</strain>
    </source>
</reference>
<sequence>MKNEKRTLNFQKILITLPYLKFIPDDKNLGFMLNSICNIGQTALLAETEGKGLALSHFSARL</sequence>
<protein>
    <submittedName>
        <fullName evidence="1">Uncharacterized protein</fullName>
    </submittedName>
</protein>
<organism evidence="1 2">
    <name type="scientific">Frischella japonica</name>
    <dbReference type="NCBI Taxonomy" id="2741544"/>
    <lineage>
        <taxon>Bacteria</taxon>
        <taxon>Pseudomonadati</taxon>
        <taxon>Pseudomonadota</taxon>
        <taxon>Gammaproteobacteria</taxon>
        <taxon>Orbales</taxon>
        <taxon>Orbaceae</taxon>
        <taxon>Frischella</taxon>
    </lineage>
</organism>